<evidence type="ECO:0000256" key="4">
    <source>
        <dbReference type="ARBA" id="ARBA00023136"/>
    </source>
</evidence>
<name>A0A1B7YHC4_COLHI</name>
<proteinExistence type="inferred from homology"/>
<dbReference type="InterPro" id="IPR052337">
    <property type="entry name" value="SAT4-like"/>
</dbReference>
<dbReference type="EMBL" id="LTAN01000003">
    <property type="protein sequence ID" value="OBR11477.1"/>
    <property type="molecule type" value="Genomic_DNA"/>
</dbReference>
<organism evidence="9 10">
    <name type="scientific">Colletotrichum higginsianum (strain IMI 349063)</name>
    <name type="common">Crucifer anthracnose fungus</name>
    <dbReference type="NCBI Taxonomy" id="759273"/>
    <lineage>
        <taxon>Eukaryota</taxon>
        <taxon>Fungi</taxon>
        <taxon>Dikarya</taxon>
        <taxon>Ascomycota</taxon>
        <taxon>Pezizomycotina</taxon>
        <taxon>Sordariomycetes</taxon>
        <taxon>Hypocreomycetidae</taxon>
        <taxon>Glomerellales</taxon>
        <taxon>Glomerellaceae</taxon>
        <taxon>Colletotrichum</taxon>
        <taxon>Colletotrichum destructivum species complex</taxon>
    </lineage>
</organism>
<dbReference type="GeneID" id="28862855"/>
<keyword evidence="4 7" id="KW-0472">Membrane</keyword>
<comment type="similarity">
    <text evidence="5">Belongs to the SAT4 family.</text>
</comment>
<feature type="transmembrane region" description="Helical" evidence="7">
    <location>
        <begin position="188"/>
        <end position="211"/>
    </location>
</feature>
<evidence type="ECO:0000256" key="3">
    <source>
        <dbReference type="ARBA" id="ARBA00022989"/>
    </source>
</evidence>
<evidence type="ECO:0000256" key="1">
    <source>
        <dbReference type="ARBA" id="ARBA00004141"/>
    </source>
</evidence>
<sequence length="460" mass="51231">MLLDLLARERPPHPDVLMIPTPPLQQTALFIVFFFPALSVFTFGLRAYGRLSTRQWGLDDWLCGLAVLFAVLMTPPFFMFIKLGYFGWRAVDVPKDHDMKAALWWNFLVQMFYNPVLALVKASVLVFLLRLGGQKQGVRLAIHGLNVFNACHAVAIFFAALLQCLPIEANWDFSLRAEPETKCIGNSFHVIASCLTIFSDVLVLALPFWIFLGLRMPMAAKMAVIGVFLMGIIVTVVAVIRVVQIYKLFFVQPPPGTDNYHDIGLTTSTIEVNLAIFSACVPALRPLFRRWMPKLFGGGTTDKKSARTDYYDGYATGSRQKHAGAQGEDDIILREMRSKGHRAEIRSVSPTGSEEGIMAYNGIVRTTNVKVHYESHGSVDGSRSSTDFKSSEVPAKGVSSDWNRLNSLFPQGTFRESPKSQSRSGSLKALILFANCVCYDKRGLAPRSPEHNLNSRSQDP</sequence>
<dbReference type="GO" id="GO:0016020">
    <property type="term" value="C:membrane"/>
    <property type="evidence" value="ECO:0007669"/>
    <property type="project" value="UniProtKB-SubCell"/>
</dbReference>
<keyword evidence="3 7" id="KW-1133">Transmembrane helix</keyword>
<gene>
    <name evidence="9" type="ORF">CH63R_03773</name>
</gene>
<comment type="subcellular location">
    <subcellularLocation>
        <location evidence="1">Membrane</location>
        <topology evidence="1">Multi-pass membrane protein</topology>
    </subcellularLocation>
</comment>
<accession>A0A1B7YHC4</accession>
<dbReference type="AlphaFoldDB" id="A0A1B7YHC4"/>
<feature type="transmembrane region" description="Helical" evidence="7">
    <location>
        <begin position="28"/>
        <end position="49"/>
    </location>
</feature>
<dbReference type="Pfam" id="PF20684">
    <property type="entry name" value="Fung_rhodopsin"/>
    <property type="match status" value="1"/>
</dbReference>
<dbReference type="OrthoDB" id="5283415at2759"/>
<feature type="domain" description="Rhodopsin" evidence="8">
    <location>
        <begin position="45"/>
        <end position="290"/>
    </location>
</feature>
<evidence type="ECO:0000256" key="2">
    <source>
        <dbReference type="ARBA" id="ARBA00022692"/>
    </source>
</evidence>
<comment type="caution">
    <text evidence="9">The sequence shown here is derived from an EMBL/GenBank/DDBJ whole genome shotgun (WGS) entry which is preliminary data.</text>
</comment>
<feature type="transmembrane region" description="Helical" evidence="7">
    <location>
        <begin position="223"/>
        <end position="243"/>
    </location>
</feature>
<dbReference type="Proteomes" id="UP000092177">
    <property type="component" value="Chromosome 3"/>
</dbReference>
<protein>
    <submittedName>
        <fullName evidence="9">Integral membrane protein</fullName>
    </submittedName>
</protein>
<evidence type="ECO:0000313" key="10">
    <source>
        <dbReference type="Proteomes" id="UP000092177"/>
    </source>
</evidence>
<dbReference type="PANTHER" id="PTHR33048">
    <property type="entry name" value="PTH11-LIKE INTEGRAL MEMBRANE PROTEIN (AFU_ORTHOLOGUE AFUA_5G11245)"/>
    <property type="match status" value="1"/>
</dbReference>
<feature type="region of interest" description="Disordered" evidence="6">
    <location>
        <begin position="375"/>
        <end position="397"/>
    </location>
</feature>
<dbReference type="KEGG" id="chig:CH63R_03773"/>
<dbReference type="VEuPathDB" id="FungiDB:CH63R_03773"/>
<feature type="transmembrane region" description="Helical" evidence="7">
    <location>
        <begin position="61"/>
        <end position="83"/>
    </location>
</feature>
<keyword evidence="10" id="KW-1185">Reference proteome</keyword>
<evidence type="ECO:0000256" key="5">
    <source>
        <dbReference type="ARBA" id="ARBA00038359"/>
    </source>
</evidence>
<dbReference type="RefSeq" id="XP_018159994.1">
    <property type="nucleotide sequence ID" value="XM_018298748.1"/>
</dbReference>
<feature type="transmembrane region" description="Helical" evidence="7">
    <location>
        <begin position="103"/>
        <end position="128"/>
    </location>
</feature>
<feature type="transmembrane region" description="Helical" evidence="7">
    <location>
        <begin position="140"/>
        <end position="162"/>
    </location>
</feature>
<evidence type="ECO:0000313" key="9">
    <source>
        <dbReference type="EMBL" id="OBR11477.1"/>
    </source>
</evidence>
<evidence type="ECO:0000256" key="7">
    <source>
        <dbReference type="SAM" id="Phobius"/>
    </source>
</evidence>
<dbReference type="PANTHER" id="PTHR33048:SF47">
    <property type="entry name" value="INTEGRAL MEMBRANE PROTEIN-RELATED"/>
    <property type="match status" value="1"/>
</dbReference>
<evidence type="ECO:0000256" key="6">
    <source>
        <dbReference type="SAM" id="MobiDB-lite"/>
    </source>
</evidence>
<evidence type="ECO:0000259" key="8">
    <source>
        <dbReference type="Pfam" id="PF20684"/>
    </source>
</evidence>
<dbReference type="InterPro" id="IPR049326">
    <property type="entry name" value="Rhodopsin_dom_fungi"/>
</dbReference>
<reference evidence="10" key="1">
    <citation type="journal article" date="2017" name="BMC Genomics">
        <title>Gapless genome assembly of Colletotrichum higginsianum reveals chromosome structure and association of transposable elements with secondary metabolite gene clusters.</title>
        <authorList>
            <person name="Dallery J.-F."/>
            <person name="Lapalu N."/>
            <person name="Zampounis A."/>
            <person name="Pigne S."/>
            <person name="Luyten I."/>
            <person name="Amselem J."/>
            <person name="Wittenberg A.H.J."/>
            <person name="Zhou S."/>
            <person name="de Queiroz M.V."/>
            <person name="Robin G.P."/>
            <person name="Auger A."/>
            <person name="Hainaut M."/>
            <person name="Henrissat B."/>
            <person name="Kim K.-T."/>
            <person name="Lee Y.-H."/>
            <person name="Lespinet O."/>
            <person name="Schwartz D.C."/>
            <person name="Thon M.R."/>
            <person name="O'Connell R.J."/>
        </authorList>
    </citation>
    <scope>NUCLEOTIDE SEQUENCE [LARGE SCALE GENOMIC DNA]</scope>
    <source>
        <strain evidence="10">IMI 349063</strain>
    </source>
</reference>
<keyword evidence="2 7" id="KW-0812">Transmembrane</keyword>